<dbReference type="Proteomes" id="UP000677918">
    <property type="component" value="Unassembled WGS sequence"/>
</dbReference>
<evidence type="ECO:0000259" key="1">
    <source>
        <dbReference type="Pfam" id="PF01261"/>
    </source>
</evidence>
<dbReference type="EMBL" id="BOVK01000022">
    <property type="protein sequence ID" value="GIQ68947.1"/>
    <property type="molecule type" value="Genomic_DNA"/>
</dbReference>
<accession>A0A8J4M2I0</accession>
<feature type="domain" description="Xylose isomerase-like TIM barrel" evidence="1">
    <location>
        <begin position="30"/>
        <end position="164"/>
    </location>
</feature>
<evidence type="ECO:0000313" key="3">
    <source>
        <dbReference type="Proteomes" id="UP000677918"/>
    </source>
</evidence>
<dbReference type="GO" id="GO:0016853">
    <property type="term" value="F:isomerase activity"/>
    <property type="evidence" value="ECO:0007669"/>
    <property type="project" value="UniProtKB-KW"/>
</dbReference>
<comment type="caution">
    <text evidence="2">The sequence shown here is derived from an EMBL/GenBank/DDBJ whole genome shotgun (WGS) entry which is preliminary data.</text>
</comment>
<evidence type="ECO:0000313" key="2">
    <source>
        <dbReference type="EMBL" id="GIQ68947.1"/>
    </source>
</evidence>
<organism evidence="2 3">
    <name type="scientific">Xylanibacillus composti</name>
    <dbReference type="NCBI Taxonomy" id="1572762"/>
    <lineage>
        <taxon>Bacteria</taxon>
        <taxon>Bacillati</taxon>
        <taxon>Bacillota</taxon>
        <taxon>Bacilli</taxon>
        <taxon>Bacillales</taxon>
        <taxon>Paenibacillaceae</taxon>
        <taxon>Xylanibacillus</taxon>
    </lineage>
</organism>
<keyword evidence="3" id="KW-1185">Reference proteome</keyword>
<protein>
    <submittedName>
        <fullName evidence="2">Xylose isomerase</fullName>
    </submittedName>
</protein>
<dbReference type="Pfam" id="PF01261">
    <property type="entry name" value="AP_endonuc_2"/>
    <property type="match status" value="1"/>
</dbReference>
<dbReference type="AlphaFoldDB" id="A0A8J4M2I0"/>
<dbReference type="InterPro" id="IPR036237">
    <property type="entry name" value="Xyl_isomerase-like_sf"/>
</dbReference>
<dbReference type="RefSeq" id="WP_213411765.1">
    <property type="nucleotide sequence ID" value="NZ_BOVK01000022.1"/>
</dbReference>
<dbReference type="Gene3D" id="3.20.20.150">
    <property type="entry name" value="Divalent-metal-dependent TIM barrel enzymes"/>
    <property type="match status" value="1"/>
</dbReference>
<name>A0A8J4M2I0_9BACL</name>
<proteinExistence type="predicted"/>
<reference evidence="2" key="1">
    <citation type="submission" date="2021-04" db="EMBL/GenBank/DDBJ databases">
        <title>Draft genome sequence of Xylanibacillus composti strain K13.</title>
        <authorList>
            <person name="Uke A."/>
            <person name="Chhe C."/>
            <person name="Baramee S."/>
            <person name="Kosugi A."/>
        </authorList>
    </citation>
    <scope>NUCLEOTIDE SEQUENCE</scope>
    <source>
        <strain evidence="2">K13</strain>
    </source>
</reference>
<gene>
    <name evidence="2" type="ORF">XYCOK13_17710</name>
</gene>
<sequence length="279" mass="32291">MKEMEVHQSWWAMRQVGDEKGEWSFEEKIERIHAAGFQGILGRLPSAEERTAWRQKLDAYQLRFGIEAFIHNPEEAKDYLARAVDFGVDYINAQVSTSFVTGEQAISLLTQIVEQADTAGIPFFVETHRGRITQDLLRTIAYVNQLPQLQLTIDFSHYVLAGEIHRNVADIDPYFEPLLRQTASIHGRISNGQQIQLDMNEALRHPMLNHFTRWWEQGMRHWLESASPGSFLPFVCEFGPPDYAITQHRSGAFVETSDRWQSALQMKRYAEQLWKGIKK</sequence>
<keyword evidence="2" id="KW-0413">Isomerase</keyword>
<dbReference type="SUPFAM" id="SSF51658">
    <property type="entry name" value="Xylose isomerase-like"/>
    <property type="match status" value="1"/>
</dbReference>
<dbReference type="InterPro" id="IPR013022">
    <property type="entry name" value="Xyl_isomerase-like_TIM-brl"/>
</dbReference>